<proteinExistence type="predicted"/>
<dbReference type="Pfam" id="PF14746">
    <property type="entry name" value="WASH-7_C"/>
    <property type="match status" value="1"/>
</dbReference>
<feature type="compositionally biased region" description="Pro residues" evidence="1">
    <location>
        <begin position="1133"/>
        <end position="1143"/>
    </location>
</feature>
<evidence type="ECO:0000259" key="3">
    <source>
        <dbReference type="Pfam" id="PF14745"/>
    </source>
</evidence>
<gene>
    <name evidence="5" type="ORF">BV898_13124</name>
</gene>
<evidence type="ECO:0000259" key="2">
    <source>
        <dbReference type="Pfam" id="PF14744"/>
    </source>
</evidence>
<dbReference type="InterPro" id="IPR027307">
    <property type="entry name" value="WASH7"/>
</dbReference>
<feature type="compositionally biased region" description="Low complexity" evidence="1">
    <location>
        <begin position="1122"/>
        <end position="1132"/>
    </location>
</feature>
<dbReference type="GO" id="GO:0016197">
    <property type="term" value="P:endosomal transport"/>
    <property type="evidence" value="ECO:0007669"/>
    <property type="project" value="TreeGrafter"/>
</dbReference>
<dbReference type="GO" id="GO:0007032">
    <property type="term" value="P:endosome organization"/>
    <property type="evidence" value="ECO:0007669"/>
    <property type="project" value="TreeGrafter"/>
</dbReference>
<feature type="domain" description="WASH complex subunit 7 C-terminal" evidence="4">
    <location>
        <begin position="937"/>
        <end position="1110"/>
    </location>
</feature>
<dbReference type="OrthoDB" id="10261210at2759"/>
<evidence type="ECO:0000313" key="5">
    <source>
        <dbReference type="EMBL" id="OQV12635.1"/>
    </source>
</evidence>
<dbReference type="InterPro" id="IPR028282">
    <property type="entry name" value="WASH-7_central"/>
</dbReference>
<dbReference type="AlphaFoldDB" id="A0A1W0WBP0"/>
<comment type="caution">
    <text evidence="5">The sequence shown here is derived from an EMBL/GenBank/DDBJ whole genome shotgun (WGS) entry which is preliminary data.</text>
</comment>
<keyword evidence="6" id="KW-1185">Reference proteome</keyword>
<name>A0A1W0WBP0_HYPEX</name>
<organism evidence="5 6">
    <name type="scientific">Hypsibius exemplaris</name>
    <name type="common">Freshwater tardigrade</name>
    <dbReference type="NCBI Taxonomy" id="2072580"/>
    <lineage>
        <taxon>Eukaryota</taxon>
        <taxon>Metazoa</taxon>
        <taxon>Ecdysozoa</taxon>
        <taxon>Tardigrada</taxon>
        <taxon>Eutardigrada</taxon>
        <taxon>Parachela</taxon>
        <taxon>Hypsibioidea</taxon>
        <taxon>Hypsibiidae</taxon>
        <taxon>Hypsibius</taxon>
    </lineage>
</organism>
<feature type="domain" description="WASH complex subunit 4 N-terminal" evidence="3">
    <location>
        <begin position="41"/>
        <end position="574"/>
    </location>
</feature>
<dbReference type="GO" id="GO:0071203">
    <property type="term" value="C:WASH complex"/>
    <property type="evidence" value="ECO:0007669"/>
    <property type="project" value="InterPro"/>
</dbReference>
<dbReference type="Pfam" id="PF14745">
    <property type="entry name" value="WASH-4_N"/>
    <property type="match status" value="1"/>
</dbReference>
<accession>A0A1W0WBP0</accession>
<evidence type="ECO:0000256" key="1">
    <source>
        <dbReference type="SAM" id="MobiDB-lite"/>
    </source>
</evidence>
<protein>
    <submittedName>
        <fullName evidence="5">WASH complex subunit 7</fullName>
    </submittedName>
</protein>
<evidence type="ECO:0000313" key="6">
    <source>
        <dbReference type="Proteomes" id="UP000192578"/>
    </source>
</evidence>
<dbReference type="InterPro" id="IPR028283">
    <property type="entry name" value="WASH-7_C"/>
</dbReference>
<sequence length="1143" mass="128193">MMNPDVSLSLQKRVLKKGVDLIGHLQRTFEQLDVSSQAWMLSLSAYGDGGALPLQAEINPYERAAIDEFVRTENDLFGKVIVALSVMACEVRFLTNEARLRFLDPLLHYSDEFVDCSPNLSIGRFLSFLQELSNFKTRCKEVILLFIRQLDALGERESGIGAVPFLLGCLSELFVCLIAADGIVRANNTLREHWNGYRASISACVHSPVASTKLNISNGEVKEVDGFLVGIEKAVLSGTIFTDCIQDVGKTVVGKKVLEHIAAAISATGTEIEATQDPTRIGYRVVGAGAFLILHTTLSRTAVDKKLLRIFLDLCRLNPVTPLWRNVSISPADSILQLIPDSMKHVDRKQLQTIPPAKEGILQARIAGMPKDVAAFKTDAMDWVERMQTLATESEPVISDECAAFLRNGLLLARKVQNYVMQTFHYHSVLLKPISRTVLQHLGVMLEILVVLKGCVDRYGLAVCQLSERVKDFFASRIHMACYNLEKRLALEKRGNFGAVDQVDSLTALKVLQQAVATGPLTEERLVVLRVCFGICLATKRWPSEEIAFVLSAIPVIKDLCSFQKSFRIACDVSIFYWNRMVLRPYLEEVYQNPIQAARLTVLLAAFETSAAGLHAARHETSSVLLKNYRTVIMGEVKEYILDPLCKDIETNLRLLVHSHLSLPDRNPFESAVRDLRMFTSLGPIYFLGQCVSVRDYVEKYLDRTFYDLTTVALHDWKTYDEMRSLAFHLYGLNVIQAHLPNQTVEQGADILEIMRNINSFVTSYTYNLNNQVFVERSSNNKHLNTIGIRHVANSLRTHGIGVMNTTVNYTYQFLRKNFNIFSQFMFDEQIKSRLIKDIKLFRELKQTDAMARYPFEKAEKFNKGIRTLGVTPDGLTKLDQFRLLITHIGNAMGFVRTVRSGGLHQCSKAICFIPDLEDLESFEELGKTEAIATEFSAAKDLDEVVTLLTKNLSDGTEFFKLLVEVFSGEFRHAKNRHLQNFYVIVPPLMVNFVDHAVTCKERIHKKNPSGLVLFTDDGFAMGVAYILALLNQNSQFDSLNWNDSVREKFRKDAEAAALVNRPPTGTRTEAENDEKLKQALKLTARRVDAYVKEFDLLFYSFSSARIFFKSTVAPPPAAVTTDAAAATGETPAMPPAAPPPAS</sequence>
<dbReference type="PANTHER" id="PTHR31409">
    <property type="entry name" value="WASH COMPLEX SUBUNIT 4"/>
    <property type="match status" value="1"/>
</dbReference>
<evidence type="ECO:0000259" key="4">
    <source>
        <dbReference type="Pfam" id="PF14746"/>
    </source>
</evidence>
<dbReference type="Proteomes" id="UP000192578">
    <property type="component" value="Unassembled WGS sequence"/>
</dbReference>
<dbReference type="InterPro" id="IPR028191">
    <property type="entry name" value="WASH-4_N"/>
</dbReference>
<dbReference type="PANTHER" id="PTHR31409:SF0">
    <property type="entry name" value="WASH COMPLEX SUBUNIT 4"/>
    <property type="match status" value="1"/>
</dbReference>
<feature type="domain" description="WASH complex subunit 7 central" evidence="2">
    <location>
        <begin position="576"/>
        <end position="918"/>
    </location>
</feature>
<feature type="region of interest" description="Disordered" evidence="1">
    <location>
        <begin position="1122"/>
        <end position="1143"/>
    </location>
</feature>
<dbReference type="EMBL" id="MTYJ01000140">
    <property type="protein sequence ID" value="OQV12635.1"/>
    <property type="molecule type" value="Genomic_DNA"/>
</dbReference>
<dbReference type="Pfam" id="PF14744">
    <property type="entry name" value="WASH-7_mid"/>
    <property type="match status" value="1"/>
</dbReference>
<reference evidence="6" key="1">
    <citation type="submission" date="2017-01" db="EMBL/GenBank/DDBJ databases">
        <title>Comparative genomics of anhydrobiosis in the tardigrade Hypsibius dujardini.</title>
        <authorList>
            <person name="Yoshida Y."/>
            <person name="Koutsovoulos G."/>
            <person name="Laetsch D."/>
            <person name="Stevens L."/>
            <person name="Kumar S."/>
            <person name="Horikawa D."/>
            <person name="Ishino K."/>
            <person name="Komine S."/>
            <person name="Tomita M."/>
            <person name="Blaxter M."/>
            <person name="Arakawa K."/>
        </authorList>
    </citation>
    <scope>NUCLEOTIDE SEQUENCE [LARGE SCALE GENOMIC DNA]</scope>
    <source>
        <strain evidence="6">Z151</strain>
    </source>
</reference>
<dbReference type="GO" id="GO:0005768">
    <property type="term" value="C:endosome"/>
    <property type="evidence" value="ECO:0007669"/>
    <property type="project" value="TreeGrafter"/>
</dbReference>